<dbReference type="Proteomes" id="UP000677228">
    <property type="component" value="Unassembled WGS sequence"/>
</dbReference>
<evidence type="ECO:0000313" key="2">
    <source>
        <dbReference type="EMBL" id="CAF4269078.1"/>
    </source>
</evidence>
<accession>A0A8S2T7Q4</accession>
<organism evidence="2 3">
    <name type="scientific">Didymodactylos carnosus</name>
    <dbReference type="NCBI Taxonomy" id="1234261"/>
    <lineage>
        <taxon>Eukaryota</taxon>
        <taxon>Metazoa</taxon>
        <taxon>Spiralia</taxon>
        <taxon>Gnathifera</taxon>
        <taxon>Rotifera</taxon>
        <taxon>Eurotatoria</taxon>
        <taxon>Bdelloidea</taxon>
        <taxon>Philodinida</taxon>
        <taxon>Philodinidae</taxon>
        <taxon>Didymodactylos</taxon>
    </lineage>
</organism>
<feature type="non-terminal residue" evidence="2">
    <location>
        <position position="1"/>
    </location>
</feature>
<name>A0A8S2T7Q4_9BILA</name>
<proteinExistence type="predicted"/>
<dbReference type="Proteomes" id="UP000682733">
    <property type="component" value="Unassembled WGS sequence"/>
</dbReference>
<dbReference type="AlphaFoldDB" id="A0A8S2T7Q4"/>
<protein>
    <submittedName>
        <fullName evidence="2">Uncharacterized protein</fullName>
    </submittedName>
</protein>
<evidence type="ECO:0000313" key="3">
    <source>
        <dbReference type="Proteomes" id="UP000682733"/>
    </source>
</evidence>
<reference evidence="2" key="1">
    <citation type="submission" date="2021-02" db="EMBL/GenBank/DDBJ databases">
        <authorList>
            <person name="Nowell W R."/>
        </authorList>
    </citation>
    <scope>NUCLEOTIDE SEQUENCE</scope>
</reference>
<comment type="caution">
    <text evidence="2">The sequence shown here is derived from an EMBL/GenBank/DDBJ whole genome shotgun (WGS) entry which is preliminary data.</text>
</comment>
<sequence>LSKLIQLVSPESIILKLPTFENKISRWMCSDYFHQQEHFSIENFINQLISNPLVYNNDDLLNDTTNAPLQKPNDVTITTKIMIFTRTSSYIIGFNTQTKKQFFNEDDNIDFDSFNKKVDNISEKVDVLNLATIDNSVELQEKFHDYEQNQERKVLIIVIDARIRQQHLHIPLVRQMVDKSDQTCNSINRPSRKHFLILIHSPPQELYHRSCFPIIFLYDWDFYFFDTCTTGSAFHLQKMVQILSSSFEEEQQRREPFDDILYDLDALFDDCLWDFCSRIQIFLQELPREMFNNIVTYEFYQRRTSIIKRVHCLKQILQQATQLQKCIVNFYHKYLSTKKSSIQKIYNLIYQISRDILCGKRFDGLVDSIRHQSRISFSNFVSNILKFIVNDYGLETLSNLSITKNGSESFDTILNLIDYSTFAVDDDIDVLSSSAIQRTFQVVRHYSFIPQTLMYNLFYQLVKSHVDNIKSTLIQKENERE</sequence>
<gene>
    <name evidence="1" type="ORF">OVA965_LOCUS35950</name>
    <name evidence="2" type="ORF">TMI583_LOCUS36934</name>
</gene>
<feature type="non-terminal residue" evidence="2">
    <location>
        <position position="481"/>
    </location>
</feature>
<dbReference type="EMBL" id="CAJOBA010053860">
    <property type="protein sequence ID" value="CAF4269078.1"/>
    <property type="molecule type" value="Genomic_DNA"/>
</dbReference>
<dbReference type="EMBL" id="CAJNOK010031951">
    <property type="protein sequence ID" value="CAF1478261.1"/>
    <property type="molecule type" value="Genomic_DNA"/>
</dbReference>
<evidence type="ECO:0000313" key="1">
    <source>
        <dbReference type="EMBL" id="CAF1478261.1"/>
    </source>
</evidence>